<organism evidence="2 3">
    <name type="scientific">Yersinia pestis bv. Antiqua (strain Antiqua)</name>
    <dbReference type="NCBI Taxonomy" id="360102"/>
    <lineage>
        <taxon>Bacteria</taxon>
        <taxon>Pseudomonadati</taxon>
        <taxon>Pseudomonadota</taxon>
        <taxon>Gammaproteobacteria</taxon>
        <taxon>Enterobacterales</taxon>
        <taxon>Yersiniaceae</taxon>
        <taxon>Yersinia</taxon>
    </lineage>
</organism>
<sequence length="410" mass="44331" precursor="true">MPVKLTTIPGPFLRPSPPKPLRWLIVLLGFIAAGILLMRFLGKLLGDTEFWWFAIGIPVVFWLVLMGFRLAIYLMQQIQANAWDSRREQVILQEVRRGRRALQILAAACSTAHDPDLQFTGIADALLRNDNKIIPQAAWNGGSSVRHSRLPVTDGLSPDAHLSAAFSALLDNLTAPLSQLPPDNAVAILLASSSSVPRARVLALWQQAWQESGIGQPTTLLSGHGLTVIDHWLDHRIKDSAVLLVVAVQIAPEQPEMTGEAVVGLLLANRLTQKILTPLALLHRPECTLPQQESLQAGVLQAADWVPLPPDTLQHLWLTGLSVESEGYRSAIGIQGKAPLACITPGPDVHNFNEFLGCPGCAGPWLAIAAAAQAIGHSSTPHMILSSEQGSDTVWSTVVSPNASRKENET</sequence>
<evidence type="ECO:0000313" key="3">
    <source>
        <dbReference type="Proteomes" id="UP000001971"/>
    </source>
</evidence>
<proteinExistence type="predicted"/>
<accession>A0A0E1NNB1</accession>
<dbReference type="HOGENOM" id="CLU_053135_1_0_6"/>
<keyword evidence="1" id="KW-0472">Membrane</keyword>
<gene>
    <name evidence="2" type="ordered locus">YPA_0775</name>
</gene>
<dbReference type="Proteomes" id="UP000001971">
    <property type="component" value="Chromosome"/>
</dbReference>
<dbReference type="EMBL" id="CP000308">
    <property type="protein sequence ID" value="ABG12743.1"/>
    <property type="molecule type" value="Genomic_DNA"/>
</dbReference>
<dbReference type="PATRIC" id="fig|360102.15.peg.3821"/>
<dbReference type="RefSeq" id="WP_002211935.1">
    <property type="nucleotide sequence ID" value="NC_008150.1"/>
</dbReference>
<evidence type="ECO:0000256" key="1">
    <source>
        <dbReference type="SAM" id="Phobius"/>
    </source>
</evidence>
<protein>
    <submittedName>
        <fullName evidence="2">Uncharacterized protein</fullName>
    </submittedName>
</protein>
<feature type="transmembrane region" description="Helical" evidence="1">
    <location>
        <begin position="50"/>
        <end position="75"/>
    </location>
</feature>
<name>A0A0E1NNB1_YERPA</name>
<keyword evidence="1" id="KW-1133">Transmembrane helix</keyword>
<evidence type="ECO:0000313" key="2">
    <source>
        <dbReference type="EMBL" id="ABG12743.1"/>
    </source>
</evidence>
<keyword evidence="1" id="KW-0812">Transmembrane</keyword>
<dbReference type="AlphaFoldDB" id="A0A0E1NNB1"/>
<dbReference type="KEGG" id="ypa:YPA_0775"/>
<dbReference type="GeneID" id="57977088"/>
<feature type="transmembrane region" description="Helical" evidence="1">
    <location>
        <begin position="20"/>
        <end position="38"/>
    </location>
</feature>
<reference evidence="2 3" key="1">
    <citation type="journal article" date="2006" name="J. Bacteriol.">
        <title>Complete genome sequence of Yersinia pestis strains Antiqua and Nepal516: evidence of gene reduction in an emerging pathogen.</title>
        <authorList>
            <person name="Chain P.S."/>
            <person name="Hu P."/>
            <person name="Malfatti S.A."/>
            <person name="Radnedge L."/>
            <person name="Larimer F."/>
            <person name="Vergez L.M."/>
            <person name="Worsham P."/>
            <person name="Chu M.C."/>
            <person name="Andersen G.L."/>
        </authorList>
    </citation>
    <scope>NUCLEOTIDE SEQUENCE [LARGE SCALE GENOMIC DNA]</scope>
    <source>
        <strain evidence="2 3">Antiqua</strain>
    </source>
</reference>